<proteinExistence type="predicted"/>
<dbReference type="EMBL" id="KV440992">
    <property type="protein sequence ID" value="OAD69144.1"/>
    <property type="molecule type" value="Genomic_DNA"/>
</dbReference>
<dbReference type="OrthoDB" id="2274046at2759"/>
<dbReference type="RefSeq" id="XP_018287184.1">
    <property type="nucleotide sequence ID" value="XM_018432293.1"/>
</dbReference>
<sequence length="104" mass="11671">MTATYHQPLHTILPDQHGIECIVKVIDILVTIEKLHESSNTLIQVSEYIVEWEPEDVIHLKDAYTQVIQGSLRLVGTATLSSTKAPSFIPVENNFSLVNFVRSV</sequence>
<evidence type="ECO:0000313" key="2">
    <source>
        <dbReference type="Proteomes" id="UP000077315"/>
    </source>
</evidence>
<accession>A0A162NFQ3</accession>
<dbReference type="AlphaFoldDB" id="A0A162NFQ3"/>
<dbReference type="Proteomes" id="UP000077315">
    <property type="component" value="Unassembled WGS sequence"/>
</dbReference>
<keyword evidence="2" id="KW-1185">Reference proteome</keyword>
<reference evidence="2" key="1">
    <citation type="submission" date="2015-06" db="EMBL/GenBank/DDBJ databases">
        <title>Expansion of signal transduction pathways in fungi by whole-genome duplication.</title>
        <authorList>
            <consortium name="DOE Joint Genome Institute"/>
            <person name="Corrochano L.M."/>
            <person name="Kuo A."/>
            <person name="Marcet-Houben M."/>
            <person name="Polaino S."/>
            <person name="Salamov A."/>
            <person name="Villalobos J.M."/>
            <person name="Alvarez M.I."/>
            <person name="Avalos J."/>
            <person name="Benito E.P."/>
            <person name="Benoit I."/>
            <person name="Burger G."/>
            <person name="Camino L.P."/>
            <person name="Canovas D."/>
            <person name="Cerda-Olmedo E."/>
            <person name="Cheng J.-F."/>
            <person name="Dominguez A."/>
            <person name="Elias M."/>
            <person name="Eslava A.P."/>
            <person name="Glaser F."/>
            <person name="Grimwood J."/>
            <person name="Gutierrez G."/>
            <person name="Heitman J."/>
            <person name="Henrissat B."/>
            <person name="Iturriaga E.A."/>
            <person name="Lang B.F."/>
            <person name="Lavin J.L."/>
            <person name="Lee S."/>
            <person name="Li W."/>
            <person name="Lindquist E."/>
            <person name="Lopez-Garcia S."/>
            <person name="Luque E.M."/>
            <person name="Marcos A.T."/>
            <person name="Martin J."/>
            <person name="McCluskey K."/>
            <person name="Medina H.R."/>
            <person name="Miralles-Duran A."/>
            <person name="Miyazaki A."/>
            <person name="Munoz-Torres E."/>
            <person name="Oguiza J.A."/>
            <person name="Ohm R."/>
            <person name="Olmedo M."/>
            <person name="Orejas M."/>
            <person name="Ortiz-Castellanos L."/>
            <person name="Pisabarro A.G."/>
            <person name="Rodriguez-Romero J."/>
            <person name="Ruiz-Herrera J."/>
            <person name="Ruiz-Vazquez R."/>
            <person name="Sanz C."/>
            <person name="Schackwitz W."/>
            <person name="Schmutz J."/>
            <person name="Shahriari M."/>
            <person name="Shelest E."/>
            <person name="Silva-Franco F."/>
            <person name="Soanes D."/>
            <person name="Syed K."/>
            <person name="Tagua V.G."/>
            <person name="Talbot N.J."/>
            <person name="Thon M."/>
            <person name="De vries R.P."/>
            <person name="Wiebenga A."/>
            <person name="Yadav J.S."/>
            <person name="Braun E.L."/>
            <person name="Baker S."/>
            <person name="Garre V."/>
            <person name="Horwitz B."/>
            <person name="Torres-Martinez S."/>
            <person name="Idnurm A."/>
            <person name="Herrera-Estrella A."/>
            <person name="Gabaldon T."/>
            <person name="Grigoriev I.V."/>
        </authorList>
    </citation>
    <scope>NUCLEOTIDE SEQUENCE [LARGE SCALE GENOMIC DNA]</scope>
    <source>
        <strain evidence="2">NRRL 1555(-)</strain>
    </source>
</reference>
<protein>
    <submittedName>
        <fullName evidence="1">Uncharacterized protein</fullName>
    </submittedName>
</protein>
<dbReference type="VEuPathDB" id="FungiDB:PHYBLDRAFT_149544"/>
<dbReference type="GeneID" id="28993199"/>
<evidence type="ECO:0000313" key="1">
    <source>
        <dbReference type="EMBL" id="OAD69144.1"/>
    </source>
</evidence>
<name>A0A162NFQ3_PHYB8</name>
<dbReference type="InParanoid" id="A0A162NFQ3"/>
<gene>
    <name evidence="1" type="ORF">PHYBLDRAFT_149544</name>
</gene>
<organism evidence="1 2">
    <name type="scientific">Phycomyces blakesleeanus (strain ATCC 8743b / DSM 1359 / FGSC 10004 / NBRC 33097 / NRRL 1555)</name>
    <dbReference type="NCBI Taxonomy" id="763407"/>
    <lineage>
        <taxon>Eukaryota</taxon>
        <taxon>Fungi</taxon>
        <taxon>Fungi incertae sedis</taxon>
        <taxon>Mucoromycota</taxon>
        <taxon>Mucoromycotina</taxon>
        <taxon>Mucoromycetes</taxon>
        <taxon>Mucorales</taxon>
        <taxon>Phycomycetaceae</taxon>
        <taxon>Phycomyces</taxon>
    </lineage>
</organism>